<dbReference type="InterPro" id="IPR054058">
    <property type="entry name" value="HTH_67"/>
</dbReference>
<comment type="caution">
    <text evidence="1">The sequence shown here is derived from an EMBL/GenBank/DDBJ whole genome shotgun (WGS) entry which is preliminary data.</text>
</comment>
<protein>
    <recommendedName>
        <fullName evidence="3">SalK</fullName>
    </recommendedName>
</protein>
<evidence type="ECO:0000313" key="1">
    <source>
        <dbReference type="EMBL" id="MUN40058.1"/>
    </source>
</evidence>
<organism evidence="1 2">
    <name type="scientific">Actinomadura litoris</name>
    <dbReference type="NCBI Taxonomy" id="2678616"/>
    <lineage>
        <taxon>Bacteria</taxon>
        <taxon>Bacillati</taxon>
        <taxon>Actinomycetota</taxon>
        <taxon>Actinomycetes</taxon>
        <taxon>Streptosporangiales</taxon>
        <taxon>Thermomonosporaceae</taxon>
        <taxon>Actinomadura</taxon>
    </lineage>
</organism>
<name>A0A7K1L6N1_9ACTN</name>
<dbReference type="EMBL" id="WOFH01000010">
    <property type="protein sequence ID" value="MUN40058.1"/>
    <property type="molecule type" value="Genomic_DNA"/>
</dbReference>
<dbReference type="AlphaFoldDB" id="A0A7K1L6N1"/>
<dbReference type="RefSeq" id="WP_312874745.1">
    <property type="nucleotide sequence ID" value="NZ_WOFH01000010.1"/>
</dbReference>
<gene>
    <name evidence="1" type="ORF">GNZ18_26185</name>
</gene>
<dbReference type="Proteomes" id="UP000432015">
    <property type="component" value="Unassembled WGS sequence"/>
</dbReference>
<evidence type="ECO:0008006" key="3">
    <source>
        <dbReference type="Google" id="ProtNLM"/>
    </source>
</evidence>
<dbReference type="Pfam" id="PF21863">
    <property type="entry name" value="HTH_67"/>
    <property type="match status" value="1"/>
</dbReference>
<evidence type="ECO:0000313" key="2">
    <source>
        <dbReference type="Proteomes" id="UP000432015"/>
    </source>
</evidence>
<dbReference type="NCBIfam" id="NF047719">
    <property type="entry name" value="SCO6745_fam_HTH"/>
    <property type="match status" value="1"/>
</dbReference>
<reference evidence="1 2" key="1">
    <citation type="submission" date="2019-11" db="EMBL/GenBank/DDBJ databases">
        <authorList>
            <person name="Cao P."/>
        </authorList>
    </citation>
    <scope>NUCLEOTIDE SEQUENCE [LARGE SCALE GENOMIC DNA]</scope>
    <source>
        <strain evidence="1 2">NEAU-AAG5</strain>
    </source>
</reference>
<proteinExistence type="predicted"/>
<sequence length="281" mass="29600">MDDSDARRMWTVLEPLHVVTYFSPESLGAFKEVGLRGFWMGYFGGRAAPLGPVAAGVVEATFFGFHPARVRRAVPDAWGFAAPEAILRARSEAAAANLRRVAPGIEDAAPEIVPLLARVVDAADGAGRPLFAANRDLGLPDDPVEALWQLATSLREHRGDGHVAALTAEGLGGLEANVLASGVGAVPGDMVSKARGWSEEEWREASAALAARGLLDGDAATGTGRALRAEVERRTDALAAPPFRVLDDPEGLYRTLVPFARAVADAGEVPFPNPVGVPRVD</sequence>
<keyword evidence="2" id="KW-1185">Reference proteome</keyword>
<accession>A0A7K1L6N1</accession>